<dbReference type="Pfam" id="PF06821">
    <property type="entry name" value="Ser_hydrolase"/>
    <property type="match status" value="1"/>
</dbReference>
<evidence type="ECO:0000313" key="2">
    <source>
        <dbReference type="Proteomes" id="UP000078272"/>
    </source>
</evidence>
<dbReference type="EMBL" id="LDPZ01000017">
    <property type="protein sequence ID" value="KTQ96124.1"/>
    <property type="molecule type" value="Genomic_DNA"/>
</dbReference>
<dbReference type="InterPro" id="IPR029058">
    <property type="entry name" value="AB_hydrolase_fold"/>
</dbReference>
<dbReference type="AlphaFoldDB" id="A0A175RBQ2"/>
<sequence length="209" mass="22363">MARILVIPGWRGSENGHWQRHLTENDPDALLVEQEDWENPILSEWLHTLEAHLAAAPGAVLVAHSLGAILVAHLASRPSAEHVAGALLVAPADSARMARNDPRFLSFAPIPREALPFPSVVVASRNDPFMSLPTARSFAQAWGSGFIDLGDAGHINRASGYGRWSEGETLARDLANGWERNGPAAAAPHLSAVAHAPIYSFGVNTAGQR</sequence>
<proteinExistence type="predicted"/>
<gene>
    <name evidence="1" type="ORF">NS226_08765</name>
</gene>
<protein>
    <submittedName>
        <fullName evidence="1">Esterase</fullName>
    </submittedName>
</protein>
<dbReference type="SUPFAM" id="SSF53474">
    <property type="entry name" value="alpha/beta-Hydrolases"/>
    <property type="match status" value="1"/>
</dbReference>
<name>A0A175RBQ2_9HYPH</name>
<dbReference type="Gene3D" id="3.40.50.1820">
    <property type="entry name" value="alpha/beta hydrolase"/>
    <property type="match status" value="1"/>
</dbReference>
<reference evidence="1 2" key="1">
    <citation type="journal article" date="2016" name="Front. Microbiol.">
        <title>Genomic Resource of Rice Seed Associated Bacteria.</title>
        <authorList>
            <person name="Midha S."/>
            <person name="Bansal K."/>
            <person name="Sharma S."/>
            <person name="Kumar N."/>
            <person name="Patil P.P."/>
            <person name="Chaudhry V."/>
            <person name="Patil P.B."/>
        </authorList>
    </citation>
    <scope>NUCLEOTIDE SEQUENCE [LARGE SCALE GENOMIC DNA]</scope>
    <source>
        <strain evidence="1 2">NS226</strain>
    </source>
</reference>
<dbReference type="OrthoDB" id="9804993at2"/>
<evidence type="ECO:0000313" key="1">
    <source>
        <dbReference type="EMBL" id="KTQ96124.1"/>
    </source>
</evidence>
<dbReference type="GO" id="GO:0016787">
    <property type="term" value="F:hydrolase activity"/>
    <property type="evidence" value="ECO:0007669"/>
    <property type="project" value="InterPro"/>
</dbReference>
<accession>A0A175RBQ2</accession>
<dbReference type="RefSeq" id="WP_058634664.1">
    <property type="nucleotide sequence ID" value="NZ_LDPZ01000017.1"/>
</dbReference>
<comment type="caution">
    <text evidence="1">The sequence shown here is derived from an EMBL/GenBank/DDBJ whole genome shotgun (WGS) entry which is preliminary data.</text>
</comment>
<dbReference type="eggNOG" id="COG3545">
    <property type="taxonomic scope" value="Bacteria"/>
</dbReference>
<dbReference type="STRING" id="401562.NS365_09135"/>
<dbReference type="InterPro" id="IPR010662">
    <property type="entry name" value="RBBP9/YdeN"/>
</dbReference>
<dbReference type="Proteomes" id="UP000078272">
    <property type="component" value="Unassembled WGS sequence"/>
</dbReference>
<dbReference type="PATRIC" id="fig|401562.3.peg.1129"/>
<organism evidence="1 2">
    <name type="scientific">Aureimonas ureilytica</name>
    <dbReference type="NCBI Taxonomy" id="401562"/>
    <lineage>
        <taxon>Bacteria</taxon>
        <taxon>Pseudomonadati</taxon>
        <taxon>Pseudomonadota</taxon>
        <taxon>Alphaproteobacteria</taxon>
        <taxon>Hyphomicrobiales</taxon>
        <taxon>Aurantimonadaceae</taxon>
        <taxon>Aureimonas</taxon>
    </lineage>
</organism>